<gene>
    <name evidence="1" type="ORF">OXX778_LOCUS5239</name>
</gene>
<dbReference type="OrthoDB" id="9977517at2759"/>
<dbReference type="PANTHER" id="PTHR39369">
    <property type="entry name" value="LIN-24 (TWENTY-FOUR) LIKE"/>
    <property type="match status" value="1"/>
</dbReference>
<dbReference type="AlphaFoldDB" id="A0A813R596"/>
<dbReference type="Gene3D" id="2.170.15.10">
    <property type="entry name" value="Proaerolysin, chain A, domain 3"/>
    <property type="match status" value="1"/>
</dbReference>
<comment type="caution">
    <text evidence="1">The sequence shown here is derived from an EMBL/GenBank/DDBJ whole genome shotgun (WGS) entry which is preliminary data.</text>
</comment>
<dbReference type="EMBL" id="CAJNOC010000559">
    <property type="protein sequence ID" value="CAF0776703.1"/>
    <property type="molecule type" value="Genomic_DNA"/>
</dbReference>
<dbReference type="Proteomes" id="UP000663879">
    <property type="component" value="Unassembled WGS sequence"/>
</dbReference>
<organism evidence="1 2">
    <name type="scientific">Brachionus calyciflorus</name>
    <dbReference type="NCBI Taxonomy" id="104777"/>
    <lineage>
        <taxon>Eukaryota</taxon>
        <taxon>Metazoa</taxon>
        <taxon>Spiralia</taxon>
        <taxon>Gnathifera</taxon>
        <taxon>Rotifera</taxon>
        <taxon>Eurotatoria</taxon>
        <taxon>Monogononta</taxon>
        <taxon>Pseudotrocha</taxon>
        <taxon>Ploima</taxon>
        <taxon>Brachionidae</taxon>
        <taxon>Brachionus</taxon>
    </lineage>
</organism>
<evidence type="ECO:0000313" key="2">
    <source>
        <dbReference type="Proteomes" id="UP000663879"/>
    </source>
</evidence>
<evidence type="ECO:0000313" key="1">
    <source>
        <dbReference type="EMBL" id="CAF0776703.1"/>
    </source>
</evidence>
<protein>
    <submittedName>
        <fullName evidence="1">Uncharacterized protein</fullName>
    </submittedName>
</protein>
<keyword evidence="2" id="KW-1185">Reference proteome</keyword>
<proteinExistence type="predicted"/>
<sequence>MHSLMGKINRDQHFGKDPEFRNFYDGNRCDSALSSESYNSADSSSPSNEKVIVDLDIIVEKWIMYMWEKTKTKQASKYEYEDLEVIVNWNKVELIQDDAKFDKPNSVKKAPQQQTLFKTYFTNKTNSEQEYSFKTERTTRQTCGFTFTKGFSREKEGGINFKLPQDIIEISGGIRSEHSIECGKDQTKEEDITWGVDSIIKVKPFSRTCASLVINELELTRNFSLDTRLKGRLLVTLNNKKENNQFVKSFSGDIVEIIRLATEKYWLPANSSIFEIVDINGTKYARTSLKGNCKFRMGVEQFVELTEESL</sequence>
<dbReference type="PANTHER" id="PTHR39369:SF6">
    <property type="entry name" value="LIN-24 (TWENTY-FOUR) LIKE"/>
    <property type="match status" value="1"/>
</dbReference>
<dbReference type="SUPFAM" id="SSF56973">
    <property type="entry name" value="Aerolisin/ETX pore-forming domain"/>
    <property type="match status" value="1"/>
</dbReference>
<dbReference type="CDD" id="cd20237">
    <property type="entry name" value="PFM_LIN24-like"/>
    <property type="match status" value="1"/>
</dbReference>
<reference evidence="1" key="1">
    <citation type="submission" date="2021-02" db="EMBL/GenBank/DDBJ databases">
        <authorList>
            <person name="Nowell W R."/>
        </authorList>
    </citation>
    <scope>NUCLEOTIDE SEQUENCE</scope>
    <source>
        <strain evidence="1">Ploen Becks lab</strain>
    </source>
</reference>
<name>A0A813R596_9BILA</name>
<accession>A0A813R596</accession>